<protein>
    <recommendedName>
        <fullName evidence="6">Response regulatory domain-containing protein</fullName>
    </recommendedName>
</protein>
<dbReference type="SUPFAM" id="SSF52172">
    <property type="entry name" value="CheY-like"/>
    <property type="match status" value="1"/>
</dbReference>
<dbReference type="Gene3D" id="3.40.50.2300">
    <property type="match status" value="1"/>
</dbReference>
<dbReference type="PANTHER" id="PTHR44591">
    <property type="entry name" value="STRESS RESPONSE REGULATOR PROTEIN 1"/>
    <property type="match status" value="1"/>
</dbReference>
<keyword evidence="5" id="KW-1133">Transmembrane helix</keyword>
<dbReference type="CDD" id="cd17546">
    <property type="entry name" value="REC_hyHK_CKI1_RcsC-like"/>
    <property type="match status" value="1"/>
</dbReference>
<name>A0A855WWA6_9BACT</name>
<dbReference type="Pfam" id="PF00072">
    <property type="entry name" value="Response_reg"/>
    <property type="match status" value="1"/>
</dbReference>
<keyword evidence="5" id="KW-0812">Transmembrane</keyword>
<dbReference type="InterPro" id="IPR050595">
    <property type="entry name" value="Bact_response_regulator"/>
</dbReference>
<dbReference type="InterPro" id="IPR003018">
    <property type="entry name" value="GAF"/>
</dbReference>
<feature type="modified residue" description="4-aspartylphosphate" evidence="4">
    <location>
        <position position="907"/>
    </location>
</feature>
<evidence type="ECO:0000256" key="5">
    <source>
        <dbReference type="SAM" id="Phobius"/>
    </source>
</evidence>
<dbReference type="Proteomes" id="UP000250918">
    <property type="component" value="Unassembled WGS sequence"/>
</dbReference>
<dbReference type="InterPro" id="IPR011006">
    <property type="entry name" value="CheY-like_superfamily"/>
</dbReference>
<gene>
    <name evidence="7" type="ORF">C3F09_11830</name>
</gene>
<accession>A0A855WWA6</accession>
<proteinExistence type="predicted"/>
<evidence type="ECO:0000256" key="2">
    <source>
        <dbReference type="ARBA" id="ARBA00022679"/>
    </source>
</evidence>
<organism evidence="7 8">
    <name type="scientific">candidate division GN15 bacterium</name>
    <dbReference type="NCBI Taxonomy" id="2072418"/>
    <lineage>
        <taxon>Bacteria</taxon>
        <taxon>candidate division GN15</taxon>
    </lineage>
</organism>
<evidence type="ECO:0000256" key="3">
    <source>
        <dbReference type="ARBA" id="ARBA00022777"/>
    </source>
</evidence>
<dbReference type="SMART" id="SM00448">
    <property type="entry name" value="REC"/>
    <property type="match status" value="1"/>
</dbReference>
<evidence type="ECO:0000256" key="1">
    <source>
        <dbReference type="ARBA" id="ARBA00022553"/>
    </source>
</evidence>
<dbReference type="GO" id="GO:0016301">
    <property type="term" value="F:kinase activity"/>
    <property type="evidence" value="ECO:0007669"/>
    <property type="project" value="UniProtKB-KW"/>
</dbReference>
<evidence type="ECO:0000256" key="4">
    <source>
        <dbReference type="PROSITE-ProRule" id="PRU00169"/>
    </source>
</evidence>
<keyword evidence="2" id="KW-0808">Transferase</keyword>
<feature type="transmembrane region" description="Helical" evidence="5">
    <location>
        <begin position="37"/>
        <end position="55"/>
    </location>
</feature>
<feature type="transmembrane region" description="Helical" evidence="5">
    <location>
        <begin position="6"/>
        <end position="25"/>
    </location>
</feature>
<evidence type="ECO:0000313" key="8">
    <source>
        <dbReference type="Proteomes" id="UP000250918"/>
    </source>
</evidence>
<evidence type="ECO:0000313" key="7">
    <source>
        <dbReference type="EMBL" id="PWB68349.1"/>
    </source>
</evidence>
<feature type="transmembrane region" description="Helical" evidence="5">
    <location>
        <begin position="75"/>
        <end position="92"/>
    </location>
</feature>
<dbReference type="EMBL" id="PQAP01000204">
    <property type="protein sequence ID" value="PWB68349.1"/>
    <property type="molecule type" value="Genomic_DNA"/>
</dbReference>
<dbReference type="PANTHER" id="PTHR44591:SF3">
    <property type="entry name" value="RESPONSE REGULATORY DOMAIN-CONTAINING PROTEIN"/>
    <property type="match status" value="1"/>
</dbReference>
<feature type="domain" description="Response regulatory" evidence="6">
    <location>
        <begin position="858"/>
        <end position="972"/>
    </location>
</feature>
<dbReference type="GO" id="GO:0000160">
    <property type="term" value="P:phosphorelay signal transduction system"/>
    <property type="evidence" value="ECO:0007669"/>
    <property type="project" value="InterPro"/>
</dbReference>
<comment type="caution">
    <text evidence="7">The sequence shown here is derived from an EMBL/GenBank/DDBJ whole genome shotgun (WGS) entry which is preliminary data.</text>
</comment>
<keyword evidence="3" id="KW-0418">Kinase</keyword>
<evidence type="ECO:0000259" key="6">
    <source>
        <dbReference type="PROSITE" id="PS50110"/>
    </source>
</evidence>
<dbReference type="PROSITE" id="PS50110">
    <property type="entry name" value="RESPONSE_REGULATORY"/>
    <property type="match status" value="1"/>
</dbReference>
<dbReference type="SMART" id="SM00065">
    <property type="entry name" value="GAF"/>
    <property type="match status" value="1"/>
</dbReference>
<dbReference type="Pfam" id="PF13185">
    <property type="entry name" value="GAF_2"/>
    <property type="match status" value="1"/>
</dbReference>
<keyword evidence="1 4" id="KW-0597">Phosphoprotein</keyword>
<keyword evidence="5" id="KW-0472">Membrane</keyword>
<dbReference type="Gene3D" id="3.30.450.40">
    <property type="match status" value="1"/>
</dbReference>
<dbReference type="AlphaFoldDB" id="A0A855WWA6"/>
<dbReference type="InterPro" id="IPR029016">
    <property type="entry name" value="GAF-like_dom_sf"/>
</dbReference>
<dbReference type="InterPro" id="IPR001789">
    <property type="entry name" value="Sig_transdc_resp-reg_receiver"/>
</dbReference>
<dbReference type="SUPFAM" id="SSF55781">
    <property type="entry name" value="GAF domain-like"/>
    <property type="match status" value="1"/>
</dbReference>
<reference evidence="7 8" key="1">
    <citation type="journal article" date="2018" name="ISME J.">
        <title>A methanotrophic archaeon couples anaerobic oxidation of methane to Fe(III) reduction.</title>
        <authorList>
            <person name="Cai C."/>
            <person name="Leu A.O."/>
            <person name="Xie G.J."/>
            <person name="Guo J."/>
            <person name="Feng Y."/>
            <person name="Zhao J.X."/>
            <person name="Tyson G.W."/>
            <person name="Yuan Z."/>
            <person name="Hu S."/>
        </authorList>
    </citation>
    <scope>NUCLEOTIDE SEQUENCE [LARGE SCALE GENOMIC DNA]</scope>
    <source>
        <strain evidence="7">FeB_12</strain>
    </source>
</reference>
<sequence length="977" mass="105943">MTAHWAAIAVPILLVLAAGFVASRLRFFEDSATAGRYPFLSGTALLTLAAIWHAIATTPGYDRWFVINAYRTLDLLEFCVFLAGLALVALGLHRYAESQLARQDELKTLEGKLTIQENLQQEARGHFQLLELLNVTLKELLIHFPGSAGAAFLVNRGKGQLILGAGLGLTKNETAGLEKYPLGRNLITHAIEDGAPVIAGAFEFAGEHGRAAESRFGSSLVLPLISGGEKIGAIVLLAEPPRAFGRIDVRYLIPVAQWLAERILAARLGRELSVAKSQLEAGAQDTDTILSRLHQALQELASPEADVLVCRGMVGLYGAASVHVCSLQSGRLQIVGGGPREELSEALRTALIDAVDRHKPMIINQETTDQGGRTIVVRSNLIVPLPSGPVPQSLLLRKEGAPFEVGERELRILDLLGQIVFAAMRQSEIVRRDLSRRAGFDKVIALLSGPFDNRTSEAALDYFLAQIQEVIPPSGIVVAFQRHEDASYTTSGVIGADPSILRETVIAAGEGLLSTVGATREPYFAVGKKSVLEAFETFHPENRHLLHRLFDENQLPSFAAFCPIGRSETVIGIAAILLPSVTPEEAAEWERLLTLAGGLYSLRLTVDAVRSAQSGTSADFSAPGVSGLVNDINNHLSAVIGTAGLALNQEQLSGDMKAELTSIIAEAERAANVLKRVADVGVEQPQHPVTPIDGSGDINASVDGVLQTARISGDLYMAGGRAREIVRRFGRVNQTALGTSVFRQFFESVIDRFASAIPDDDIMTISTYEREGYVYLDISRHRRNFPPVDHVSTFGDYEIAERALHARPADIFLTHLASEPCFYAYDRIGSTPAYLSFKFPVQTGGHQVADSHFGRTMKILAIDDQPVILDLVSAMCQSMGYRVETARSGEEGLRLAAADRFDLVLTDLAMPDMSGMEVARRIHRQYPDTTIVLITGWETGVDSGQMQEAGVSQVLYKPFRIEQLADVVKSTSARLAL</sequence>